<dbReference type="Proteomes" id="UP000759131">
    <property type="component" value="Unassembled WGS sequence"/>
</dbReference>
<dbReference type="AlphaFoldDB" id="A0A7R9L5H3"/>
<sequence>MKFGTPLNDLTGDPCFKQIMFNGFSCVRESVPDFDLLKYSSDFGLQWVERRCCALSILSDCFNTIGKNECLAQLYDNMKWSLEKAKAYVNSTTCTQYPYKQENVHWYK</sequence>
<evidence type="ECO:0000313" key="2">
    <source>
        <dbReference type="Proteomes" id="UP000759131"/>
    </source>
</evidence>
<dbReference type="EMBL" id="OC871036">
    <property type="protein sequence ID" value="CAD7635278.1"/>
    <property type="molecule type" value="Genomic_DNA"/>
</dbReference>
<accession>A0A7R9L5H3</accession>
<proteinExistence type="predicted"/>
<dbReference type="OrthoDB" id="10507756at2759"/>
<reference evidence="1" key="1">
    <citation type="submission" date="2020-11" db="EMBL/GenBank/DDBJ databases">
        <authorList>
            <person name="Tran Van P."/>
        </authorList>
    </citation>
    <scope>NUCLEOTIDE SEQUENCE</scope>
</reference>
<gene>
    <name evidence="1" type="ORF">OSB1V03_LOCUS15669</name>
</gene>
<organism evidence="1">
    <name type="scientific">Medioppia subpectinata</name>
    <dbReference type="NCBI Taxonomy" id="1979941"/>
    <lineage>
        <taxon>Eukaryota</taxon>
        <taxon>Metazoa</taxon>
        <taxon>Ecdysozoa</taxon>
        <taxon>Arthropoda</taxon>
        <taxon>Chelicerata</taxon>
        <taxon>Arachnida</taxon>
        <taxon>Acari</taxon>
        <taxon>Acariformes</taxon>
        <taxon>Sarcoptiformes</taxon>
        <taxon>Oribatida</taxon>
        <taxon>Brachypylina</taxon>
        <taxon>Oppioidea</taxon>
        <taxon>Oppiidae</taxon>
        <taxon>Medioppia</taxon>
    </lineage>
</organism>
<protein>
    <submittedName>
        <fullName evidence="1">Uncharacterized protein</fullName>
    </submittedName>
</protein>
<keyword evidence="2" id="KW-1185">Reference proteome</keyword>
<dbReference type="EMBL" id="CAJPIZ010016461">
    <property type="protein sequence ID" value="CAG2115708.1"/>
    <property type="molecule type" value="Genomic_DNA"/>
</dbReference>
<evidence type="ECO:0000313" key="1">
    <source>
        <dbReference type="EMBL" id="CAD7635278.1"/>
    </source>
</evidence>
<name>A0A7R9L5H3_9ACAR</name>